<proteinExistence type="predicted"/>
<name>A0A7T8K9L2_CALRO</name>
<feature type="region of interest" description="Disordered" evidence="1">
    <location>
        <begin position="1"/>
        <end position="47"/>
    </location>
</feature>
<organism evidence="2 3">
    <name type="scientific">Caligus rogercresseyi</name>
    <name type="common">Sea louse</name>
    <dbReference type="NCBI Taxonomy" id="217165"/>
    <lineage>
        <taxon>Eukaryota</taxon>
        <taxon>Metazoa</taxon>
        <taxon>Ecdysozoa</taxon>
        <taxon>Arthropoda</taxon>
        <taxon>Crustacea</taxon>
        <taxon>Multicrustacea</taxon>
        <taxon>Hexanauplia</taxon>
        <taxon>Copepoda</taxon>
        <taxon>Siphonostomatoida</taxon>
        <taxon>Caligidae</taxon>
        <taxon>Caligus</taxon>
    </lineage>
</organism>
<feature type="non-terminal residue" evidence="2">
    <location>
        <position position="1"/>
    </location>
</feature>
<reference evidence="3" key="1">
    <citation type="submission" date="2021-01" db="EMBL/GenBank/DDBJ databases">
        <title>Caligus Genome Assembly.</title>
        <authorList>
            <person name="Gallardo-Escarate C."/>
        </authorList>
    </citation>
    <scope>NUCLEOTIDE SEQUENCE [LARGE SCALE GENOMIC DNA]</scope>
</reference>
<accession>A0A7T8K9L2</accession>
<gene>
    <name evidence="2" type="ORF">FKW44_013472</name>
</gene>
<keyword evidence="3" id="KW-1185">Reference proteome</keyword>
<evidence type="ECO:0000256" key="1">
    <source>
        <dbReference type="SAM" id="MobiDB-lite"/>
    </source>
</evidence>
<dbReference type="Proteomes" id="UP000595437">
    <property type="component" value="Chromosome 8"/>
</dbReference>
<protein>
    <submittedName>
        <fullName evidence="2">LOC101741297</fullName>
    </submittedName>
</protein>
<dbReference type="EMBL" id="CP045897">
    <property type="protein sequence ID" value="QQP51972.1"/>
    <property type="molecule type" value="Genomic_DNA"/>
</dbReference>
<dbReference type="AlphaFoldDB" id="A0A7T8K9L2"/>
<feature type="non-terminal residue" evidence="2">
    <location>
        <position position="65"/>
    </location>
</feature>
<evidence type="ECO:0000313" key="3">
    <source>
        <dbReference type="Proteomes" id="UP000595437"/>
    </source>
</evidence>
<evidence type="ECO:0000313" key="2">
    <source>
        <dbReference type="EMBL" id="QQP51972.1"/>
    </source>
</evidence>
<sequence>PSPSTPVGDVAESRDTYFIPNREPVSYEDNREPVSYEDNSVTPPEQKDLERAIVGQADAYQAENK</sequence>